<evidence type="ECO:0000256" key="1">
    <source>
        <dbReference type="SAM" id="Phobius"/>
    </source>
</evidence>
<keyword evidence="1" id="KW-1133">Transmembrane helix</keyword>
<keyword evidence="1" id="KW-0472">Membrane</keyword>
<evidence type="ECO:0000313" key="3">
    <source>
        <dbReference type="Proteomes" id="UP000757890"/>
    </source>
</evidence>
<proteinExistence type="predicted"/>
<comment type="caution">
    <text evidence="2">The sequence shown here is derived from an EMBL/GenBank/DDBJ whole genome shotgun (WGS) entry which is preliminary data.</text>
</comment>
<feature type="transmembrane region" description="Helical" evidence="1">
    <location>
        <begin position="46"/>
        <end position="68"/>
    </location>
</feature>
<feature type="transmembrane region" description="Helical" evidence="1">
    <location>
        <begin position="12"/>
        <end position="34"/>
    </location>
</feature>
<feature type="transmembrane region" description="Helical" evidence="1">
    <location>
        <begin position="74"/>
        <end position="93"/>
    </location>
</feature>
<dbReference type="AlphaFoldDB" id="A0A930FRH2"/>
<organism evidence="2 3">
    <name type="scientific">Dialister invisus</name>
    <dbReference type="NCBI Taxonomy" id="218538"/>
    <lineage>
        <taxon>Bacteria</taxon>
        <taxon>Bacillati</taxon>
        <taxon>Bacillota</taxon>
        <taxon>Negativicutes</taxon>
        <taxon>Veillonellales</taxon>
        <taxon>Veillonellaceae</taxon>
        <taxon>Dialister</taxon>
    </lineage>
</organism>
<evidence type="ECO:0000313" key="2">
    <source>
        <dbReference type="EMBL" id="MBF1129752.1"/>
    </source>
</evidence>
<gene>
    <name evidence="2" type="ORF">HXL70_06900</name>
</gene>
<sequence>MNVLIAGGFWAIAKFMVLLCCTIISMIKAIYFYIKTCKKWKRLTKTLYVMTMVPLFASSIITLGGVSNIIKGDWVIKVFSVVIFGGFMGGWYVKSLLKEEGMHFSKMEIEKYKFLIKSFWGSSIALLVMALIIYL</sequence>
<dbReference type="EMBL" id="JABZMK010000051">
    <property type="protein sequence ID" value="MBF1129752.1"/>
    <property type="molecule type" value="Genomic_DNA"/>
</dbReference>
<keyword evidence="1" id="KW-0812">Transmembrane</keyword>
<accession>A0A930FRH2</accession>
<dbReference type="RefSeq" id="WP_276640290.1">
    <property type="nucleotide sequence ID" value="NZ_CAUEAH010000005.1"/>
</dbReference>
<reference evidence="2" key="1">
    <citation type="submission" date="2020-04" db="EMBL/GenBank/DDBJ databases">
        <title>Deep metagenomics examines the oral microbiome during advanced dental caries in children, revealing novel taxa and co-occurrences with host molecules.</title>
        <authorList>
            <person name="Baker J.L."/>
            <person name="Morton J.T."/>
            <person name="Dinis M."/>
            <person name="Alvarez R."/>
            <person name="Tran N.C."/>
            <person name="Knight R."/>
            <person name="Edlund A."/>
        </authorList>
    </citation>
    <scope>NUCLEOTIDE SEQUENCE</scope>
    <source>
        <strain evidence="2">JCVI_32_bin.14</strain>
    </source>
</reference>
<feature type="transmembrane region" description="Helical" evidence="1">
    <location>
        <begin position="114"/>
        <end position="134"/>
    </location>
</feature>
<protein>
    <submittedName>
        <fullName evidence="2">Uncharacterized protein</fullName>
    </submittedName>
</protein>
<dbReference type="Proteomes" id="UP000757890">
    <property type="component" value="Unassembled WGS sequence"/>
</dbReference>
<name>A0A930FRH2_9FIRM</name>